<dbReference type="Pfam" id="PF00535">
    <property type="entry name" value="Glycos_transf_2"/>
    <property type="match status" value="1"/>
</dbReference>
<protein>
    <submittedName>
        <fullName evidence="2">Glycosyltransferase</fullName>
    </submittedName>
</protein>
<evidence type="ECO:0000313" key="2">
    <source>
        <dbReference type="EMBL" id="NMF90639.1"/>
    </source>
</evidence>
<reference evidence="2 3" key="1">
    <citation type="submission" date="2019-12" db="EMBL/GenBank/DDBJ databases">
        <title>Comparative genomics gives insights into the taxonomy of the Azoarcus-Aromatoleum group and reveals separate origins of nif in the plant-associated Azoarcus and non-plant-associated Aromatoleum sub-groups.</title>
        <authorList>
            <person name="Lafos M."/>
            <person name="Maluk M."/>
            <person name="Batista M."/>
            <person name="Junghare M."/>
            <person name="Carmona M."/>
            <person name="Faoro H."/>
            <person name="Cruz L.M."/>
            <person name="Battistoni F."/>
            <person name="De Souza E."/>
            <person name="Pedrosa F."/>
            <person name="Chen W.-M."/>
            <person name="Poole P.S."/>
            <person name="Dixon R.A."/>
            <person name="James E.K."/>
        </authorList>
    </citation>
    <scope>NUCLEOTIDE SEQUENCE [LARGE SCALE GENOMIC DNA]</scope>
    <source>
        <strain evidence="2 3">ToN1</strain>
    </source>
</reference>
<proteinExistence type="predicted"/>
<keyword evidence="3" id="KW-1185">Reference proteome</keyword>
<feature type="domain" description="Glycosyltransferase 2-like" evidence="1">
    <location>
        <begin position="12"/>
        <end position="119"/>
    </location>
</feature>
<sequence>MTTSKETNPRFTVIIPTKDRADYLGHTLRTCMMQDYDNLEVLVSDDGSTDHTREVVQEASRQDPRIKYRSNERSPGMRDNFEYVLDLAEPGFVIALGGDDGLMPGGINGMRDVLHDTRLELLSWAAPLYTYPKVRGPEGQLMLYHPKKDRIVDSRAFLARQVEHLNYLGDIESPMSYVKGVASTRLVRQVQSRSKEGRFYSCPTPDGYSGIVLAGEVKNFAFSGTPFALYGLSPTSQGLNYLANEEAAKKNSQSFFKAVDAVPMHDELAAQPYSPLITLMTVDYLLTARDLPGWGGVVPPIDFRRVLEAGINELAHGLYGQDRLLRELGILRNIALRHGLAARFDALMARSHRKKEKTPFMGSGINPRAIFLDASRYRIGNIVEAAYAAEYLGRFYRDLMPGNLLNIVKRSLSYFLVSSGKGPLFPKLEQ</sequence>
<dbReference type="SUPFAM" id="SSF53448">
    <property type="entry name" value="Nucleotide-diphospho-sugar transferases"/>
    <property type="match status" value="1"/>
</dbReference>
<evidence type="ECO:0000259" key="1">
    <source>
        <dbReference type="Pfam" id="PF00535"/>
    </source>
</evidence>
<dbReference type="InterPro" id="IPR050834">
    <property type="entry name" value="Glycosyltransf_2"/>
</dbReference>
<dbReference type="InterPro" id="IPR029044">
    <property type="entry name" value="Nucleotide-diphossugar_trans"/>
</dbReference>
<dbReference type="PANTHER" id="PTHR43685:SF2">
    <property type="entry name" value="GLYCOSYLTRANSFERASE 2-LIKE DOMAIN-CONTAINING PROTEIN"/>
    <property type="match status" value="1"/>
</dbReference>
<dbReference type="InterPro" id="IPR001173">
    <property type="entry name" value="Glyco_trans_2-like"/>
</dbReference>
<accession>A0ABX1MXF4</accession>
<dbReference type="PANTHER" id="PTHR43685">
    <property type="entry name" value="GLYCOSYLTRANSFERASE"/>
    <property type="match status" value="1"/>
</dbReference>
<dbReference type="Proteomes" id="UP000652074">
    <property type="component" value="Unassembled WGS sequence"/>
</dbReference>
<evidence type="ECO:0000313" key="3">
    <source>
        <dbReference type="Proteomes" id="UP000652074"/>
    </source>
</evidence>
<dbReference type="CDD" id="cd00761">
    <property type="entry name" value="Glyco_tranf_GTA_type"/>
    <property type="match status" value="1"/>
</dbReference>
<comment type="caution">
    <text evidence="2">The sequence shown here is derived from an EMBL/GenBank/DDBJ whole genome shotgun (WGS) entry which is preliminary data.</text>
</comment>
<dbReference type="EMBL" id="WTVR01000047">
    <property type="protein sequence ID" value="NMF90639.1"/>
    <property type="molecule type" value="Genomic_DNA"/>
</dbReference>
<gene>
    <name evidence="2" type="ORF">GPA26_19395</name>
</gene>
<dbReference type="RefSeq" id="WP_169207974.1">
    <property type="nucleotide sequence ID" value="NZ_CP059560.1"/>
</dbReference>
<dbReference type="Gene3D" id="3.90.550.10">
    <property type="entry name" value="Spore Coat Polysaccharide Biosynthesis Protein SpsA, Chain A"/>
    <property type="match status" value="1"/>
</dbReference>
<name>A0ABX1MXF4_9RHOO</name>
<organism evidence="2 3">
    <name type="scientific">Aromatoleum petrolei</name>
    <dbReference type="NCBI Taxonomy" id="76116"/>
    <lineage>
        <taxon>Bacteria</taxon>
        <taxon>Pseudomonadati</taxon>
        <taxon>Pseudomonadota</taxon>
        <taxon>Betaproteobacteria</taxon>
        <taxon>Rhodocyclales</taxon>
        <taxon>Rhodocyclaceae</taxon>
        <taxon>Aromatoleum</taxon>
    </lineage>
</organism>